<feature type="signal peptide" evidence="3">
    <location>
        <begin position="1"/>
        <end position="22"/>
    </location>
</feature>
<dbReference type="InterPro" id="IPR013098">
    <property type="entry name" value="Ig_I-set"/>
</dbReference>
<feature type="compositionally biased region" description="Basic and acidic residues" evidence="1">
    <location>
        <begin position="189"/>
        <end position="207"/>
    </location>
</feature>
<gene>
    <name evidence="5" type="ORF">PMEA_00000930</name>
</gene>
<feature type="chain" id="PRO_5043998355" description="Ig-like domain-containing protein" evidence="3">
    <location>
        <begin position="23"/>
        <end position="221"/>
    </location>
</feature>
<evidence type="ECO:0000256" key="1">
    <source>
        <dbReference type="SAM" id="MobiDB-lite"/>
    </source>
</evidence>
<evidence type="ECO:0000313" key="5">
    <source>
        <dbReference type="EMBL" id="CAH3032075.1"/>
    </source>
</evidence>
<dbReference type="Pfam" id="PF07679">
    <property type="entry name" value="I-set"/>
    <property type="match status" value="1"/>
</dbReference>
<dbReference type="SUPFAM" id="SSF48726">
    <property type="entry name" value="Immunoglobulin"/>
    <property type="match status" value="1"/>
</dbReference>
<evidence type="ECO:0000259" key="4">
    <source>
        <dbReference type="PROSITE" id="PS50835"/>
    </source>
</evidence>
<feature type="compositionally biased region" description="Polar residues" evidence="1">
    <location>
        <begin position="168"/>
        <end position="178"/>
    </location>
</feature>
<dbReference type="InterPro" id="IPR036179">
    <property type="entry name" value="Ig-like_dom_sf"/>
</dbReference>
<keyword evidence="2" id="KW-0472">Membrane</keyword>
<dbReference type="PROSITE" id="PS50835">
    <property type="entry name" value="IG_LIKE"/>
    <property type="match status" value="1"/>
</dbReference>
<dbReference type="Proteomes" id="UP001159428">
    <property type="component" value="Unassembled WGS sequence"/>
</dbReference>
<organism evidence="5 6">
    <name type="scientific">Pocillopora meandrina</name>
    <dbReference type="NCBI Taxonomy" id="46732"/>
    <lineage>
        <taxon>Eukaryota</taxon>
        <taxon>Metazoa</taxon>
        <taxon>Cnidaria</taxon>
        <taxon>Anthozoa</taxon>
        <taxon>Hexacorallia</taxon>
        <taxon>Scleractinia</taxon>
        <taxon>Astrocoeniina</taxon>
        <taxon>Pocilloporidae</taxon>
        <taxon>Pocillopora</taxon>
    </lineage>
</organism>
<protein>
    <recommendedName>
        <fullName evidence="4">Ig-like domain-containing protein</fullName>
    </recommendedName>
</protein>
<reference evidence="5 6" key="1">
    <citation type="submission" date="2022-05" db="EMBL/GenBank/DDBJ databases">
        <authorList>
            <consortium name="Genoscope - CEA"/>
            <person name="William W."/>
        </authorList>
    </citation>
    <scope>NUCLEOTIDE SEQUENCE [LARGE SCALE GENOMIC DNA]</scope>
</reference>
<dbReference type="InterPro" id="IPR007110">
    <property type="entry name" value="Ig-like_dom"/>
</dbReference>
<proteinExistence type="predicted"/>
<evidence type="ECO:0000313" key="6">
    <source>
        <dbReference type="Proteomes" id="UP001159428"/>
    </source>
</evidence>
<keyword evidence="3" id="KW-0732">Signal</keyword>
<feature type="transmembrane region" description="Helical" evidence="2">
    <location>
        <begin position="131"/>
        <end position="151"/>
    </location>
</feature>
<comment type="caution">
    <text evidence="5">The sequence shown here is derived from an EMBL/GenBank/DDBJ whole genome shotgun (WGS) entry which is preliminary data.</text>
</comment>
<keyword evidence="2" id="KW-1133">Transmembrane helix</keyword>
<sequence>MFVLLSLLVGTVLLQSVCVVSAGKPEIIGKGTAVSTKEDDIAHFTCKSRGSPRPFLRWERHGVTIKDTDEGVAVLEKSNSTLEESHLFVAVTDNERRGIYICVARNEEGETTMSFKIGEYPLEGLTSTDKAAIGISVGLTLFFVISIAILMKRGSKQIKKSVRRQRARTLSQSSSSQGAEHVALVHSTPNKDSDKEIRNGAPAHHDPDDDGATSLNCTSTV</sequence>
<feature type="domain" description="Ig-like" evidence="4">
    <location>
        <begin position="25"/>
        <end position="114"/>
    </location>
</feature>
<accession>A0AAU9VP61</accession>
<dbReference type="AlphaFoldDB" id="A0AAU9VP61"/>
<dbReference type="CDD" id="cd00096">
    <property type="entry name" value="Ig"/>
    <property type="match status" value="1"/>
</dbReference>
<feature type="region of interest" description="Disordered" evidence="1">
    <location>
        <begin position="164"/>
        <end position="221"/>
    </location>
</feature>
<dbReference type="Gene3D" id="2.60.40.10">
    <property type="entry name" value="Immunoglobulins"/>
    <property type="match status" value="1"/>
</dbReference>
<dbReference type="EMBL" id="CALNXJ010000001">
    <property type="protein sequence ID" value="CAH3032075.1"/>
    <property type="molecule type" value="Genomic_DNA"/>
</dbReference>
<evidence type="ECO:0000256" key="3">
    <source>
        <dbReference type="SAM" id="SignalP"/>
    </source>
</evidence>
<keyword evidence="6" id="KW-1185">Reference proteome</keyword>
<name>A0AAU9VP61_9CNID</name>
<keyword evidence="2" id="KW-0812">Transmembrane</keyword>
<evidence type="ECO:0000256" key="2">
    <source>
        <dbReference type="SAM" id="Phobius"/>
    </source>
</evidence>
<dbReference type="InterPro" id="IPR013783">
    <property type="entry name" value="Ig-like_fold"/>
</dbReference>